<comment type="caution">
    <text evidence="2">The sequence shown here is derived from an EMBL/GenBank/DDBJ whole genome shotgun (WGS) entry which is preliminary data.</text>
</comment>
<feature type="transmembrane region" description="Helical" evidence="1">
    <location>
        <begin position="73"/>
        <end position="93"/>
    </location>
</feature>
<dbReference type="RefSeq" id="WP_179530219.1">
    <property type="nucleotide sequence ID" value="NZ_BAAAPP010000012.1"/>
</dbReference>
<evidence type="ECO:0000313" key="3">
    <source>
        <dbReference type="Proteomes" id="UP000537326"/>
    </source>
</evidence>
<keyword evidence="1" id="KW-1133">Transmembrane helix</keyword>
<feature type="transmembrane region" description="Helical" evidence="1">
    <location>
        <begin position="176"/>
        <end position="195"/>
    </location>
</feature>
<accession>A0A7Z0C3M2</accession>
<keyword evidence="1" id="KW-0812">Transmembrane</keyword>
<feature type="transmembrane region" description="Helical" evidence="1">
    <location>
        <begin position="19"/>
        <end position="38"/>
    </location>
</feature>
<protein>
    <recommendedName>
        <fullName evidence="4">PH domain-containing protein</fullName>
    </recommendedName>
</protein>
<evidence type="ECO:0000256" key="1">
    <source>
        <dbReference type="SAM" id="Phobius"/>
    </source>
</evidence>
<sequence>MDHDPHEESLEFAPTSGRVMGVLTVLLGVVAVVVTVAFPGDYPVPVATGGLLVGVLAWAAMLRPRVRLDGAWLVLRGMVSTLHLPLAALQSVVVQQVLVATVDDKRYANPGVGRSRFRAMRRPRSTRDLTMTPVPGEGWTPDEGADYADFVEDRIREAARVARGVPDAPSGVRREWAWPEIALVLGSLLLFVVSFSF</sequence>
<dbReference type="Proteomes" id="UP000537326">
    <property type="component" value="Unassembled WGS sequence"/>
</dbReference>
<keyword evidence="1" id="KW-0472">Membrane</keyword>
<name>A0A7Z0C3M2_9ACTN</name>
<proteinExistence type="predicted"/>
<feature type="transmembrane region" description="Helical" evidence="1">
    <location>
        <begin position="44"/>
        <end position="61"/>
    </location>
</feature>
<keyword evidence="3" id="KW-1185">Reference proteome</keyword>
<evidence type="ECO:0008006" key="4">
    <source>
        <dbReference type="Google" id="ProtNLM"/>
    </source>
</evidence>
<organism evidence="2 3">
    <name type="scientific">Nocardioides marinus</name>
    <dbReference type="NCBI Taxonomy" id="374514"/>
    <lineage>
        <taxon>Bacteria</taxon>
        <taxon>Bacillati</taxon>
        <taxon>Actinomycetota</taxon>
        <taxon>Actinomycetes</taxon>
        <taxon>Propionibacteriales</taxon>
        <taxon>Nocardioidaceae</taxon>
        <taxon>Nocardioides</taxon>
    </lineage>
</organism>
<dbReference type="AlphaFoldDB" id="A0A7Z0C3M2"/>
<gene>
    <name evidence="2" type="ORF">BKA05_000721</name>
</gene>
<dbReference type="EMBL" id="JACBZI010000001">
    <property type="protein sequence ID" value="NYI09206.1"/>
    <property type="molecule type" value="Genomic_DNA"/>
</dbReference>
<reference evidence="2 3" key="1">
    <citation type="submission" date="2020-07" db="EMBL/GenBank/DDBJ databases">
        <title>Sequencing the genomes of 1000 actinobacteria strains.</title>
        <authorList>
            <person name="Klenk H.-P."/>
        </authorList>
    </citation>
    <scope>NUCLEOTIDE SEQUENCE [LARGE SCALE GENOMIC DNA]</scope>
    <source>
        <strain evidence="2 3">DSM 18248</strain>
    </source>
</reference>
<evidence type="ECO:0000313" key="2">
    <source>
        <dbReference type="EMBL" id="NYI09206.1"/>
    </source>
</evidence>